<evidence type="ECO:0000313" key="2">
    <source>
        <dbReference type="Proteomes" id="UP001201262"/>
    </source>
</evidence>
<dbReference type="Proteomes" id="UP001201262">
    <property type="component" value="Unassembled WGS sequence"/>
</dbReference>
<dbReference type="RefSeq" id="XP_046072678.1">
    <property type="nucleotide sequence ID" value="XM_046216260.1"/>
</dbReference>
<proteinExistence type="predicted"/>
<dbReference type="GeneID" id="70246547"/>
<dbReference type="PANTHER" id="PTHR35340">
    <property type="entry name" value="PQQ ENZYME REPEAT PROTEIN-RELATED"/>
    <property type="match status" value="1"/>
</dbReference>
<reference evidence="1" key="1">
    <citation type="submission" date="2021-12" db="EMBL/GenBank/DDBJ databases">
        <title>Convergent genome expansion in fungi linked to evolution of root-endophyte symbiosis.</title>
        <authorList>
            <consortium name="DOE Joint Genome Institute"/>
            <person name="Ke Y.-H."/>
            <person name="Bonito G."/>
            <person name="Liao H.-L."/>
            <person name="Looney B."/>
            <person name="Rojas-Flechas A."/>
            <person name="Nash J."/>
            <person name="Hameed K."/>
            <person name="Schadt C."/>
            <person name="Martin F."/>
            <person name="Crous P.W."/>
            <person name="Miettinen O."/>
            <person name="Magnuson J.K."/>
            <person name="Labbe J."/>
            <person name="Jacobson D."/>
            <person name="Doktycz M.J."/>
            <person name="Veneault-Fourrey C."/>
            <person name="Kuo A."/>
            <person name="Mondo S."/>
            <person name="Calhoun S."/>
            <person name="Riley R."/>
            <person name="Ohm R."/>
            <person name="LaButti K."/>
            <person name="Andreopoulos B."/>
            <person name="Pangilinan J."/>
            <person name="Nolan M."/>
            <person name="Tritt A."/>
            <person name="Clum A."/>
            <person name="Lipzen A."/>
            <person name="Daum C."/>
            <person name="Barry K."/>
            <person name="Grigoriev I.V."/>
            <person name="Vilgalys R."/>
        </authorList>
    </citation>
    <scope>NUCLEOTIDE SEQUENCE</scope>
    <source>
        <strain evidence="1">PMI_201</strain>
    </source>
</reference>
<dbReference type="EMBL" id="JAJTJA010000006">
    <property type="protein sequence ID" value="KAH8697977.1"/>
    <property type="molecule type" value="Genomic_DNA"/>
</dbReference>
<keyword evidence="2" id="KW-1185">Reference proteome</keyword>
<sequence length="104" mass="11632">MSVRFGYDTTVQRYRAYSYPWIRHPSTKPDVVACSYSESGKTAMYVNWNGATDVQSWKVYSGSNLKPIAKRNDFETTILVDGLTDRHFVVVEAVGGVGDGTRSD</sequence>
<organism evidence="1 2">
    <name type="scientific">Talaromyces proteolyticus</name>
    <dbReference type="NCBI Taxonomy" id="1131652"/>
    <lineage>
        <taxon>Eukaryota</taxon>
        <taxon>Fungi</taxon>
        <taxon>Dikarya</taxon>
        <taxon>Ascomycota</taxon>
        <taxon>Pezizomycotina</taxon>
        <taxon>Eurotiomycetes</taxon>
        <taxon>Eurotiomycetidae</taxon>
        <taxon>Eurotiales</taxon>
        <taxon>Trichocomaceae</taxon>
        <taxon>Talaromyces</taxon>
        <taxon>Talaromyces sect. Bacilispori</taxon>
    </lineage>
</organism>
<gene>
    <name evidence="1" type="ORF">BGW36DRAFT_379779</name>
</gene>
<dbReference type="PANTHER" id="PTHR35340:SF8">
    <property type="entry name" value="ASST-DOMAIN-CONTAINING PROTEIN"/>
    <property type="match status" value="1"/>
</dbReference>
<comment type="caution">
    <text evidence="1">The sequence shown here is derived from an EMBL/GenBank/DDBJ whole genome shotgun (WGS) entry which is preliminary data.</text>
</comment>
<dbReference type="InterPro" id="IPR053143">
    <property type="entry name" value="Arylsulfate_ST"/>
</dbReference>
<name>A0AAD4KTL6_9EURO</name>
<protein>
    <submittedName>
        <fullName evidence="1">Uncharacterized protein</fullName>
    </submittedName>
</protein>
<dbReference type="AlphaFoldDB" id="A0AAD4KTL6"/>
<accession>A0AAD4KTL6</accession>
<evidence type="ECO:0000313" key="1">
    <source>
        <dbReference type="EMBL" id="KAH8697977.1"/>
    </source>
</evidence>